<evidence type="ECO:0000256" key="17">
    <source>
        <dbReference type="SAM" id="Phobius"/>
    </source>
</evidence>
<comment type="subcellular location">
    <subcellularLocation>
        <location evidence="3 16">Endoplasmic reticulum membrane</location>
        <topology evidence="3">Peripheral membrane protein</topology>
    </subcellularLocation>
    <subcellularLocation>
        <location evidence="2 16">Microsome membrane</location>
        <topology evidence="2">Peripheral membrane protein</topology>
    </subcellularLocation>
</comment>
<dbReference type="Pfam" id="PF00067">
    <property type="entry name" value="p450"/>
    <property type="match status" value="1"/>
</dbReference>
<keyword evidence="17" id="KW-1133">Transmembrane helix</keyword>
<dbReference type="GO" id="GO:0016712">
    <property type="term" value="F:oxidoreductase activity, acting on paired donors, with incorporation or reduction of molecular oxygen, reduced flavin or flavoprotein as one donor, and incorporation of one atom of oxygen"/>
    <property type="evidence" value="ECO:0007669"/>
    <property type="project" value="UniProtKB-EC"/>
</dbReference>
<evidence type="ECO:0000256" key="11">
    <source>
        <dbReference type="ARBA" id="ARBA00023033"/>
    </source>
</evidence>
<evidence type="ECO:0000256" key="12">
    <source>
        <dbReference type="ARBA" id="ARBA00023136"/>
    </source>
</evidence>
<evidence type="ECO:0000256" key="1">
    <source>
        <dbReference type="ARBA" id="ARBA00001971"/>
    </source>
</evidence>
<evidence type="ECO:0000256" key="15">
    <source>
        <dbReference type="RuleBase" id="RU000461"/>
    </source>
</evidence>
<evidence type="ECO:0000256" key="4">
    <source>
        <dbReference type="ARBA" id="ARBA00010617"/>
    </source>
</evidence>
<dbReference type="InterPro" id="IPR017972">
    <property type="entry name" value="Cyt_P450_CS"/>
</dbReference>
<comment type="similarity">
    <text evidence="4 15">Belongs to the cytochrome P450 family.</text>
</comment>
<dbReference type="PANTHER" id="PTHR24302">
    <property type="entry name" value="CYTOCHROME P450 FAMILY 3"/>
    <property type="match status" value="1"/>
</dbReference>
<dbReference type="GO" id="GO:0008395">
    <property type="term" value="F:steroid hydroxylase activity"/>
    <property type="evidence" value="ECO:0007669"/>
    <property type="project" value="TreeGrafter"/>
</dbReference>
<dbReference type="GO" id="GO:0020037">
    <property type="term" value="F:heme binding"/>
    <property type="evidence" value="ECO:0007669"/>
    <property type="project" value="UniProtKB-UniRule"/>
</dbReference>
<evidence type="ECO:0000256" key="8">
    <source>
        <dbReference type="ARBA" id="ARBA00022848"/>
    </source>
</evidence>
<name>A0A3B3R0G4_9TELE</name>
<feature type="transmembrane region" description="Helical" evidence="17">
    <location>
        <begin position="231"/>
        <end position="249"/>
    </location>
</feature>
<accession>A0A3B3R0G4</accession>
<dbReference type="EC" id="1.14.14.-" evidence="16"/>
<evidence type="ECO:0000256" key="3">
    <source>
        <dbReference type="ARBA" id="ARBA00004406"/>
    </source>
</evidence>
<feature type="binding site" description="axial binding residue" evidence="14">
    <location>
        <position position="464"/>
    </location>
    <ligand>
        <name>heme</name>
        <dbReference type="ChEBI" id="CHEBI:30413"/>
    </ligand>
    <ligandPart>
        <name>Fe</name>
        <dbReference type="ChEBI" id="CHEBI:18248"/>
    </ligandPart>
</feature>
<protein>
    <recommendedName>
        <fullName evidence="16">Cytochrome P450 3A</fullName>
        <ecNumber evidence="16">1.14.14.-</ecNumber>
    </recommendedName>
</protein>
<dbReference type="PROSITE" id="PS00086">
    <property type="entry name" value="CYTOCHROME_P450"/>
    <property type="match status" value="1"/>
</dbReference>
<dbReference type="PANTHER" id="PTHR24302:SF17">
    <property type="entry name" value="CYTOCHROME P450, FAMILY 3, SUBFAMILY C, POLYPEPTIDE 4-RELATED"/>
    <property type="match status" value="1"/>
</dbReference>
<evidence type="ECO:0000256" key="5">
    <source>
        <dbReference type="ARBA" id="ARBA00022617"/>
    </source>
</evidence>
<evidence type="ECO:0000256" key="16">
    <source>
        <dbReference type="RuleBase" id="RU368049"/>
    </source>
</evidence>
<evidence type="ECO:0000256" key="6">
    <source>
        <dbReference type="ARBA" id="ARBA00022723"/>
    </source>
</evidence>
<keyword evidence="8 16" id="KW-0492">Microsome</keyword>
<dbReference type="GO" id="GO:0005789">
    <property type="term" value="C:endoplasmic reticulum membrane"/>
    <property type="evidence" value="ECO:0007669"/>
    <property type="project" value="UniProtKB-SubCell"/>
</dbReference>
<keyword evidence="11 15" id="KW-0503">Monooxygenase</keyword>
<organism evidence="18 19">
    <name type="scientific">Paramormyrops kingsleyae</name>
    <dbReference type="NCBI Taxonomy" id="1676925"/>
    <lineage>
        <taxon>Eukaryota</taxon>
        <taxon>Metazoa</taxon>
        <taxon>Chordata</taxon>
        <taxon>Craniata</taxon>
        <taxon>Vertebrata</taxon>
        <taxon>Euteleostomi</taxon>
        <taxon>Actinopterygii</taxon>
        <taxon>Neopterygii</taxon>
        <taxon>Teleostei</taxon>
        <taxon>Osteoglossocephala</taxon>
        <taxon>Osteoglossomorpha</taxon>
        <taxon>Osteoglossiformes</taxon>
        <taxon>Mormyridae</taxon>
        <taxon>Paramormyrops</taxon>
    </lineage>
</organism>
<dbReference type="Ensembl" id="ENSPKIT00000023618.1">
    <property type="protein sequence ID" value="ENSPKIP00000011669.1"/>
    <property type="gene ID" value="ENSPKIG00000018617.1"/>
</dbReference>
<keyword evidence="17" id="KW-0812">Transmembrane</keyword>
<dbReference type="AlphaFoldDB" id="A0A3B3R0G4"/>
<evidence type="ECO:0000256" key="14">
    <source>
        <dbReference type="PIRSR" id="PIRSR602402-1"/>
    </source>
</evidence>
<comment type="cofactor">
    <cofactor evidence="1 14 16">
        <name>heme</name>
        <dbReference type="ChEBI" id="CHEBI:30413"/>
    </cofactor>
</comment>
<evidence type="ECO:0000256" key="7">
    <source>
        <dbReference type="ARBA" id="ARBA00022824"/>
    </source>
</evidence>
<reference evidence="18" key="2">
    <citation type="submission" date="2025-09" db="UniProtKB">
        <authorList>
            <consortium name="Ensembl"/>
        </authorList>
    </citation>
    <scope>IDENTIFICATION</scope>
</reference>
<dbReference type="InterPro" id="IPR001128">
    <property type="entry name" value="Cyt_P450"/>
</dbReference>
<comment type="function">
    <text evidence="16">Cytochromes P450 are a group of heme-thiolate monooxygenases. In liver microsomes, this enzyme is involved in an NADPH-dependent electron transport pathway. It oxidizes a variety of structurally unrelated compounds, including steroids, fatty acids, and xenobiotics.</text>
</comment>
<dbReference type="InterPro" id="IPR002402">
    <property type="entry name" value="Cyt_P450_E_grp-II"/>
</dbReference>
<feature type="transmembrane region" description="Helical" evidence="17">
    <location>
        <begin position="20"/>
        <end position="45"/>
    </location>
</feature>
<dbReference type="PRINTS" id="PR00385">
    <property type="entry name" value="P450"/>
</dbReference>
<dbReference type="Proteomes" id="UP000261540">
    <property type="component" value="Unplaced"/>
</dbReference>
<dbReference type="InterPro" id="IPR050705">
    <property type="entry name" value="Cytochrome_P450_3A"/>
</dbReference>
<sequence length="523" mass="60207">MHRVFKKLYLFSKNTYTMNLIPSFSAGTWTLLITFFILLILYGVWPYGFFRNLGIPGPRPLPFVGTFLSYIWGFHNFDVQCFNKYGSIWGIFDGRQPLLMITDPEMIKKVMVKDFYTVFTNRRERVLVRPLADALSMVKDGKWKRIRSALSPLFTSGRLKEIFPIVERYADSFIANLKKRNLENPVGIKDIFGPYSMDVVTSTSFSVDVDSINNPKDPFLSNVKKMLKFSLFNPFFLIITLFPFTARFFEKLGVSFVSKSSLDYFYRTVRKIKDEHHIKQESQVDFLQLMVQSQILEEKANAQESSKPVKGLTDHEILSQSLVFIIGGYETTSSTLSVLAHNLATNPTAMKKLQEEIDSVFPNNSPVTYEALMQMEYLEMAMNESMRLWPPAPRIERTCKNAVAIQGVTIPTGTLVVVPTYVLHRDPKIWESPDTYKPERFSKENREDINPYTFLPFGMGPRNCIGMRFAQLITKMVVVKLLQNFSLETCKETQIPLQLNALFQPKTPITLKIVPRTPARNQE</sequence>
<evidence type="ECO:0000256" key="2">
    <source>
        <dbReference type="ARBA" id="ARBA00004174"/>
    </source>
</evidence>
<evidence type="ECO:0000256" key="13">
    <source>
        <dbReference type="ARBA" id="ARBA00047827"/>
    </source>
</evidence>
<evidence type="ECO:0000256" key="9">
    <source>
        <dbReference type="ARBA" id="ARBA00023002"/>
    </source>
</evidence>
<dbReference type="Gene3D" id="1.10.630.10">
    <property type="entry name" value="Cytochrome P450"/>
    <property type="match status" value="1"/>
</dbReference>
<keyword evidence="7 16" id="KW-0256">Endoplasmic reticulum</keyword>
<keyword evidence="6 14" id="KW-0479">Metal-binding</keyword>
<dbReference type="FunFam" id="1.10.630.10:FF:000003">
    <property type="entry name" value="cytochrome P450 3A12-like isoform X2"/>
    <property type="match status" value="1"/>
</dbReference>
<keyword evidence="19" id="KW-1185">Reference proteome</keyword>
<dbReference type="PRINTS" id="PR00464">
    <property type="entry name" value="EP450II"/>
</dbReference>
<keyword evidence="9 15" id="KW-0560">Oxidoreductase</keyword>
<proteinExistence type="inferred from homology"/>
<reference evidence="18" key="1">
    <citation type="submission" date="2025-08" db="UniProtKB">
        <authorList>
            <consortium name="Ensembl"/>
        </authorList>
    </citation>
    <scope>IDENTIFICATION</scope>
</reference>
<dbReference type="InterPro" id="IPR008072">
    <property type="entry name" value="Cyt_P450_E_CYP3A"/>
</dbReference>
<keyword evidence="10 14" id="KW-0408">Iron</keyword>
<dbReference type="SUPFAM" id="SSF48264">
    <property type="entry name" value="Cytochrome P450"/>
    <property type="match status" value="1"/>
</dbReference>
<keyword evidence="12 17" id="KW-0472">Membrane</keyword>
<dbReference type="GeneTree" id="ENSGT00950000182958"/>
<evidence type="ECO:0000313" key="18">
    <source>
        <dbReference type="Ensembl" id="ENSPKIP00000011669.1"/>
    </source>
</evidence>
<dbReference type="GO" id="GO:0005506">
    <property type="term" value="F:iron ion binding"/>
    <property type="evidence" value="ECO:0007669"/>
    <property type="project" value="UniProtKB-UniRule"/>
</dbReference>
<comment type="catalytic activity">
    <reaction evidence="13 16">
        <text>an organic molecule + reduced [NADPH--hemoprotein reductase] + O2 = an alcohol + oxidized [NADPH--hemoprotein reductase] + H2O + H(+)</text>
        <dbReference type="Rhea" id="RHEA:17149"/>
        <dbReference type="Rhea" id="RHEA-COMP:11964"/>
        <dbReference type="Rhea" id="RHEA-COMP:11965"/>
        <dbReference type="ChEBI" id="CHEBI:15377"/>
        <dbReference type="ChEBI" id="CHEBI:15378"/>
        <dbReference type="ChEBI" id="CHEBI:15379"/>
        <dbReference type="ChEBI" id="CHEBI:30879"/>
        <dbReference type="ChEBI" id="CHEBI:57618"/>
        <dbReference type="ChEBI" id="CHEBI:58210"/>
        <dbReference type="ChEBI" id="CHEBI:142491"/>
        <dbReference type="EC" id="1.14.14.1"/>
    </reaction>
</comment>
<keyword evidence="5 14" id="KW-0349">Heme</keyword>
<dbReference type="InterPro" id="IPR036396">
    <property type="entry name" value="Cyt_P450_sf"/>
</dbReference>
<evidence type="ECO:0000313" key="19">
    <source>
        <dbReference type="Proteomes" id="UP000261540"/>
    </source>
</evidence>
<evidence type="ECO:0000256" key="10">
    <source>
        <dbReference type="ARBA" id="ARBA00023004"/>
    </source>
</evidence>
<dbReference type="PRINTS" id="PR01689">
    <property type="entry name" value="EP450IICYP3A"/>
</dbReference>